<comment type="subcellular location">
    <subcellularLocation>
        <location evidence="1">Cell envelope</location>
    </subcellularLocation>
</comment>
<dbReference type="SUPFAM" id="SSF52833">
    <property type="entry name" value="Thioredoxin-like"/>
    <property type="match status" value="1"/>
</dbReference>
<dbReference type="EMBL" id="CP015625">
    <property type="protein sequence ID" value="AQT46161.1"/>
    <property type="molecule type" value="Genomic_DNA"/>
</dbReference>
<keyword evidence="2" id="KW-0201">Cytochrome c-type biogenesis</keyword>
<evidence type="ECO:0000313" key="5">
    <source>
        <dbReference type="EMBL" id="AQT46161.1"/>
    </source>
</evidence>
<evidence type="ECO:0000256" key="1">
    <source>
        <dbReference type="ARBA" id="ARBA00004196"/>
    </source>
</evidence>
<dbReference type="PROSITE" id="PS51352">
    <property type="entry name" value="THIOREDOXIN_2"/>
    <property type="match status" value="1"/>
</dbReference>
<name>A0A1U9MES4_9HYPH</name>
<dbReference type="GO" id="GO:0030313">
    <property type="term" value="C:cell envelope"/>
    <property type="evidence" value="ECO:0007669"/>
    <property type="project" value="UniProtKB-SubCell"/>
</dbReference>
<accession>A0A1U9MES4</accession>
<dbReference type="AlphaFoldDB" id="A0A1U9MES4"/>
<dbReference type="InterPro" id="IPR017937">
    <property type="entry name" value="Thioredoxin_CS"/>
</dbReference>
<dbReference type="RefSeq" id="WP_077990224.1">
    <property type="nucleotide sequence ID" value="NZ_CP015625.1"/>
</dbReference>
<dbReference type="InterPro" id="IPR050553">
    <property type="entry name" value="Thioredoxin_ResA/DsbE_sf"/>
</dbReference>
<dbReference type="GO" id="GO:0016853">
    <property type="term" value="F:isomerase activity"/>
    <property type="evidence" value="ECO:0007669"/>
    <property type="project" value="UniProtKB-KW"/>
</dbReference>
<keyword evidence="6" id="KW-1185">Reference proteome</keyword>
<gene>
    <name evidence="5" type="ORF">BBC0122_000200</name>
</gene>
<dbReference type="PROSITE" id="PS00194">
    <property type="entry name" value="THIOREDOXIN_1"/>
    <property type="match status" value="1"/>
</dbReference>
<evidence type="ECO:0000259" key="4">
    <source>
        <dbReference type="PROSITE" id="PS51352"/>
    </source>
</evidence>
<dbReference type="CDD" id="cd02966">
    <property type="entry name" value="TlpA_like_family"/>
    <property type="match status" value="1"/>
</dbReference>
<dbReference type="GO" id="GO:0015036">
    <property type="term" value="F:disulfide oxidoreductase activity"/>
    <property type="evidence" value="ECO:0007669"/>
    <property type="project" value="UniProtKB-ARBA"/>
</dbReference>
<evidence type="ECO:0000313" key="6">
    <source>
        <dbReference type="Proteomes" id="UP000189632"/>
    </source>
</evidence>
<sequence>MVARILEKAKFSGTFGKIIAKTTLGALSIYAIMMGSDNQVYSFPSLISVAHAEAASPCTGNAGKIDMIKQSANGFFKNMRFADEPYDARKLAFKDEAGKDHTLAEFSGKTLLVNLWASWCVPCRTEMPELANLKRSIHNDSFDVMAINIDKTASDEKVKDFLKNIKADNIVFYRDQSMDVFNEVRKQGLAVGLPITMLIDKNGCLLGSYNGSAPWSNADSEKLMKAAMEADKKD</sequence>
<dbReference type="GO" id="GO:0017004">
    <property type="term" value="P:cytochrome complex assembly"/>
    <property type="evidence" value="ECO:0007669"/>
    <property type="project" value="UniProtKB-KW"/>
</dbReference>
<keyword evidence="3" id="KW-0676">Redox-active center</keyword>
<dbReference type="PANTHER" id="PTHR42852:SF17">
    <property type="entry name" value="THIOREDOXIN-LIKE PROTEIN HI_1115"/>
    <property type="match status" value="1"/>
</dbReference>
<organism evidence="5 6">
    <name type="scientific">Bartonella choladocola</name>
    <dbReference type="NCBI Taxonomy" id="2750995"/>
    <lineage>
        <taxon>Bacteria</taxon>
        <taxon>Pseudomonadati</taxon>
        <taxon>Pseudomonadota</taxon>
        <taxon>Alphaproteobacteria</taxon>
        <taxon>Hyphomicrobiales</taxon>
        <taxon>Bartonellaceae</taxon>
        <taxon>Bartonella</taxon>
    </lineage>
</organism>
<dbReference type="InterPro" id="IPR013740">
    <property type="entry name" value="Redoxin"/>
</dbReference>
<dbReference type="KEGG" id="bapi:BBC0122_000200"/>
<proteinExistence type="predicted"/>
<dbReference type="InterPro" id="IPR013766">
    <property type="entry name" value="Thioredoxin_domain"/>
</dbReference>
<dbReference type="Proteomes" id="UP000189632">
    <property type="component" value="Chromosome"/>
</dbReference>
<dbReference type="OrthoDB" id="9799347at2"/>
<protein>
    <submittedName>
        <fullName evidence="5">Thiol-disulfide isomerase or thioredoxin</fullName>
    </submittedName>
</protein>
<evidence type="ECO:0000256" key="2">
    <source>
        <dbReference type="ARBA" id="ARBA00022748"/>
    </source>
</evidence>
<keyword evidence="5" id="KW-0413">Isomerase</keyword>
<reference evidence="5 6" key="1">
    <citation type="submission" date="2016-11" db="EMBL/GenBank/DDBJ databases">
        <title>Comparative genomics of Bartonella apis.</title>
        <authorList>
            <person name="Engel P."/>
        </authorList>
    </citation>
    <scope>NUCLEOTIDE SEQUENCE [LARGE SCALE GENOMIC DNA]</scope>
    <source>
        <strain evidence="5 6">BBC0122</strain>
    </source>
</reference>
<dbReference type="STRING" id="1686310.BBC0244_000200"/>
<dbReference type="Gene3D" id="3.40.30.10">
    <property type="entry name" value="Glutaredoxin"/>
    <property type="match status" value="1"/>
</dbReference>
<dbReference type="PANTHER" id="PTHR42852">
    <property type="entry name" value="THIOL:DISULFIDE INTERCHANGE PROTEIN DSBE"/>
    <property type="match status" value="1"/>
</dbReference>
<feature type="domain" description="Thioredoxin" evidence="4">
    <location>
        <begin position="82"/>
        <end position="233"/>
    </location>
</feature>
<dbReference type="InterPro" id="IPR036249">
    <property type="entry name" value="Thioredoxin-like_sf"/>
</dbReference>
<dbReference type="Pfam" id="PF08534">
    <property type="entry name" value="Redoxin"/>
    <property type="match status" value="1"/>
</dbReference>
<evidence type="ECO:0000256" key="3">
    <source>
        <dbReference type="ARBA" id="ARBA00023284"/>
    </source>
</evidence>